<dbReference type="EMBL" id="AFYH01202982">
    <property type="status" value="NOT_ANNOTATED_CDS"/>
    <property type="molecule type" value="Genomic_DNA"/>
</dbReference>
<evidence type="ECO:0000313" key="4">
    <source>
        <dbReference type="Proteomes" id="UP000008672"/>
    </source>
</evidence>
<dbReference type="EMBL" id="AFYH01202977">
    <property type="status" value="NOT_ANNOTATED_CDS"/>
    <property type="molecule type" value="Genomic_DNA"/>
</dbReference>
<dbReference type="GeneTree" id="ENSGT00940000158188"/>
<dbReference type="Ensembl" id="ENSLACT00000007847.1">
    <property type="protein sequence ID" value="ENSLACP00000007781.1"/>
    <property type="gene ID" value="ENSLACG00000006891.1"/>
</dbReference>
<dbReference type="OMA" id="WACTIPR"/>
<keyword evidence="2" id="KW-1133">Transmembrane helix</keyword>
<feature type="region of interest" description="Disordered" evidence="1">
    <location>
        <begin position="142"/>
        <end position="181"/>
    </location>
</feature>
<keyword evidence="2" id="KW-0812">Transmembrane</keyword>
<evidence type="ECO:0000313" key="3">
    <source>
        <dbReference type="Ensembl" id="ENSLACP00000007781.1"/>
    </source>
</evidence>
<dbReference type="EMBL" id="AFYH01202984">
    <property type="status" value="NOT_ANNOTATED_CDS"/>
    <property type="molecule type" value="Genomic_DNA"/>
</dbReference>
<organism evidence="3 4">
    <name type="scientific">Latimeria chalumnae</name>
    <name type="common">Coelacanth</name>
    <dbReference type="NCBI Taxonomy" id="7897"/>
    <lineage>
        <taxon>Eukaryota</taxon>
        <taxon>Metazoa</taxon>
        <taxon>Chordata</taxon>
        <taxon>Craniata</taxon>
        <taxon>Vertebrata</taxon>
        <taxon>Euteleostomi</taxon>
        <taxon>Coelacanthiformes</taxon>
        <taxon>Coelacanthidae</taxon>
        <taxon>Latimeria</taxon>
    </lineage>
</organism>
<dbReference type="EMBL" id="AFYH01202983">
    <property type="status" value="NOT_ANNOTATED_CDS"/>
    <property type="molecule type" value="Genomic_DNA"/>
</dbReference>
<evidence type="ECO:0000256" key="1">
    <source>
        <dbReference type="SAM" id="MobiDB-lite"/>
    </source>
</evidence>
<keyword evidence="2" id="KW-0472">Membrane</keyword>
<dbReference type="EMBL" id="AFYH01202975">
    <property type="status" value="NOT_ANNOTATED_CDS"/>
    <property type="molecule type" value="Genomic_DNA"/>
</dbReference>
<dbReference type="Proteomes" id="UP000008672">
    <property type="component" value="Unassembled WGS sequence"/>
</dbReference>
<dbReference type="EMBL" id="AFYH01202981">
    <property type="status" value="NOT_ANNOTATED_CDS"/>
    <property type="molecule type" value="Genomic_DNA"/>
</dbReference>
<reference evidence="3" key="2">
    <citation type="submission" date="2025-08" db="UniProtKB">
        <authorList>
            <consortium name="Ensembl"/>
        </authorList>
    </citation>
    <scope>IDENTIFICATION</scope>
</reference>
<dbReference type="EMBL" id="AFYH01202976">
    <property type="status" value="NOT_ANNOTATED_CDS"/>
    <property type="molecule type" value="Genomic_DNA"/>
</dbReference>
<feature type="transmembrane region" description="Helical" evidence="2">
    <location>
        <begin position="31"/>
        <end position="50"/>
    </location>
</feature>
<reference evidence="4" key="1">
    <citation type="submission" date="2011-08" db="EMBL/GenBank/DDBJ databases">
        <title>The draft genome of Latimeria chalumnae.</title>
        <authorList>
            <person name="Di Palma F."/>
            <person name="Alfoldi J."/>
            <person name="Johnson J."/>
            <person name="Berlin A."/>
            <person name="Gnerre S."/>
            <person name="Jaffe D."/>
            <person name="MacCallum I."/>
            <person name="Young S."/>
            <person name="Walker B.J."/>
            <person name="Lander E."/>
            <person name="Lindblad-Toh K."/>
        </authorList>
    </citation>
    <scope>NUCLEOTIDE SEQUENCE [LARGE SCALE GENOMIC DNA]</scope>
    <source>
        <strain evidence="4">Wild caught</strain>
    </source>
</reference>
<evidence type="ECO:0000256" key="2">
    <source>
        <dbReference type="SAM" id="Phobius"/>
    </source>
</evidence>
<dbReference type="eggNOG" id="KOG2204">
    <property type="taxonomic scope" value="Eukaryota"/>
</dbReference>
<proteinExistence type="predicted"/>
<sequence length="181" mass="19530">MPAVSLLPFTSTAGSRKSVSPSAFRLTEKFILLLAFSAFITLCFGAIFFLPDSSKLLSGVFFHSARKSLVGGVGGDLLANGDRGLGGAAAAAAEGTQGDGDKLARIRKDHEKALQEAKDTLQKPPEEIKRDIRDDKAQLRQDNLKKEEGELPPVVFQKPVGAIGREPGDQDTRQKRVKIKE</sequence>
<reference evidence="3" key="3">
    <citation type="submission" date="2025-09" db="UniProtKB">
        <authorList>
            <consortium name="Ensembl"/>
        </authorList>
    </citation>
    <scope>IDENTIFICATION</scope>
</reference>
<feature type="compositionally biased region" description="Basic and acidic residues" evidence="1">
    <location>
        <begin position="166"/>
        <end position="181"/>
    </location>
</feature>
<dbReference type="EMBL" id="AFYH01202979">
    <property type="status" value="NOT_ANNOTATED_CDS"/>
    <property type="molecule type" value="Genomic_DNA"/>
</dbReference>
<name>H3ADR0_LATCH</name>
<dbReference type="HOGENOM" id="CLU_1375047_0_0_1"/>
<dbReference type="EMBL" id="AFYH01202980">
    <property type="status" value="NOT_ANNOTATED_CDS"/>
    <property type="molecule type" value="Genomic_DNA"/>
</dbReference>
<keyword evidence="4" id="KW-1185">Reference proteome</keyword>
<dbReference type="STRING" id="7897.ENSLACP00000007781"/>
<protein>
    <submittedName>
        <fullName evidence="3">Uncharacterized protein</fullName>
    </submittedName>
</protein>
<dbReference type="AlphaFoldDB" id="H3ADR0"/>
<dbReference type="EMBL" id="AFYH01202978">
    <property type="status" value="NOT_ANNOTATED_CDS"/>
    <property type="molecule type" value="Genomic_DNA"/>
</dbReference>
<dbReference type="InParanoid" id="H3ADR0"/>
<accession>H3ADR0</accession>